<dbReference type="GO" id="GO:0005739">
    <property type="term" value="C:mitochondrion"/>
    <property type="evidence" value="ECO:0007669"/>
    <property type="project" value="InterPro"/>
</dbReference>
<dbReference type="AlphaFoldDB" id="A0AAJ0DFI3"/>
<feature type="region of interest" description="Disordered" evidence="1">
    <location>
        <begin position="33"/>
        <end position="66"/>
    </location>
</feature>
<dbReference type="InterPro" id="IPR008699">
    <property type="entry name" value="NDUFB8"/>
</dbReference>
<keyword evidence="2" id="KW-1133">Transmembrane helix</keyword>
<sequence length="188" mass="20640">MASLNRAIRTLPKTSSLRPVTIRTNAALHRTYAIKPNPAAPNKPASAAEQASEEIHNEDTDPNMNGQYPDPSLHSALPIKRSLRDPYGGPNGPWWDPIERREYGEDLHEDNDILGVFTTEEYRHFTPGWGGVLMGTFIATVGALCAVVYQFYPDRPSVPRTFPGGLEAELGGPGAVRARMSDDEESVL</sequence>
<accession>A0AAJ0DFI3</accession>
<evidence type="ECO:0008006" key="5">
    <source>
        <dbReference type="Google" id="ProtNLM"/>
    </source>
</evidence>
<name>A0AAJ0DFI3_9PEZI</name>
<evidence type="ECO:0000313" key="3">
    <source>
        <dbReference type="EMBL" id="KAK3052866.1"/>
    </source>
</evidence>
<dbReference type="EMBL" id="JAWDJX010000018">
    <property type="protein sequence ID" value="KAK3052866.1"/>
    <property type="molecule type" value="Genomic_DNA"/>
</dbReference>
<feature type="compositionally biased region" description="Low complexity" evidence="1">
    <location>
        <begin position="33"/>
        <end position="48"/>
    </location>
</feature>
<gene>
    <name evidence="3" type="ORF">LTR09_005930</name>
</gene>
<evidence type="ECO:0000313" key="4">
    <source>
        <dbReference type="Proteomes" id="UP001271007"/>
    </source>
</evidence>
<dbReference type="Proteomes" id="UP001271007">
    <property type="component" value="Unassembled WGS sequence"/>
</dbReference>
<keyword evidence="4" id="KW-1185">Reference proteome</keyword>
<protein>
    <recommendedName>
        <fullName evidence="5">NADH dehydrogenase (Ubiquinone) 1 beta subcomplex 8</fullName>
    </recommendedName>
</protein>
<proteinExistence type="predicted"/>
<dbReference type="PANTHER" id="PTHR12840">
    <property type="entry name" value="NADH-UBIQUINONE OXIDOREDUCTASE ASHI SUBUNIT"/>
    <property type="match status" value="1"/>
</dbReference>
<comment type="caution">
    <text evidence="3">The sequence shown here is derived from an EMBL/GenBank/DDBJ whole genome shotgun (WGS) entry which is preliminary data.</text>
</comment>
<feature type="transmembrane region" description="Helical" evidence="2">
    <location>
        <begin position="132"/>
        <end position="152"/>
    </location>
</feature>
<dbReference type="PANTHER" id="PTHR12840:SF1">
    <property type="entry name" value="NADH DEHYDROGENASE [UBIQUINONE] 1 BETA SUBCOMPLEX SUBUNIT 8, MITOCHONDRIAL"/>
    <property type="match status" value="1"/>
</dbReference>
<keyword evidence="2" id="KW-0812">Transmembrane</keyword>
<organism evidence="3 4">
    <name type="scientific">Extremus antarcticus</name>
    <dbReference type="NCBI Taxonomy" id="702011"/>
    <lineage>
        <taxon>Eukaryota</taxon>
        <taxon>Fungi</taxon>
        <taxon>Dikarya</taxon>
        <taxon>Ascomycota</taxon>
        <taxon>Pezizomycotina</taxon>
        <taxon>Dothideomycetes</taxon>
        <taxon>Dothideomycetidae</taxon>
        <taxon>Mycosphaerellales</taxon>
        <taxon>Extremaceae</taxon>
        <taxon>Extremus</taxon>
    </lineage>
</organism>
<reference evidence="3" key="1">
    <citation type="submission" date="2023-04" db="EMBL/GenBank/DDBJ databases">
        <title>Black Yeasts Isolated from many extreme environments.</title>
        <authorList>
            <person name="Coleine C."/>
            <person name="Stajich J.E."/>
            <person name="Selbmann L."/>
        </authorList>
    </citation>
    <scope>NUCLEOTIDE SEQUENCE</scope>
    <source>
        <strain evidence="3">CCFEE 5312</strain>
    </source>
</reference>
<keyword evidence="2" id="KW-0472">Membrane</keyword>
<evidence type="ECO:0000256" key="1">
    <source>
        <dbReference type="SAM" id="MobiDB-lite"/>
    </source>
</evidence>
<evidence type="ECO:0000256" key="2">
    <source>
        <dbReference type="SAM" id="Phobius"/>
    </source>
</evidence>